<dbReference type="Pfam" id="PF01565">
    <property type="entry name" value="FAD_binding_4"/>
    <property type="match status" value="1"/>
</dbReference>
<organism evidence="8 9">
    <name type="scientific">Colletotrichum tabaci</name>
    <dbReference type="NCBI Taxonomy" id="1209068"/>
    <lineage>
        <taxon>Eukaryota</taxon>
        <taxon>Fungi</taxon>
        <taxon>Dikarya</taxon>
        <taxon>Ascomycota</taxon>
        <taxon>Pezizomycotina</taxon>
        <taxon>Sordariomycetes</taxon>
        <taxon>Hypocreomycetidae</taxon>
        <taxon>Glomerellales</taxon>
        <taxon>Glomerellaceae</taxon>
        <taxon>Colletotrichum</taxon>
        <taxon>Colletotrichum destructivum species complex</taxon>
    </lineage>
</organism>
<dbReference type="Gene3D" id="3.30.465.10">
    <property type="match status" value="1"/>
</dbReference>
<dbReference type="GO" id="GO:0071949">
    <property type="term" value="F:FAD binding"/>
    <property type="evidence" value="ECO:0007669"/>
    <property type="project" value="InterPro"/>
</dbReference>
<keyword evidence="5" id="KW-0560">Oxidoreductase</keyword>
<dbReference type="AlphaFoldDB" id="A0AAV9TEI4"/>
<dbReference type="InterPro" id="IPR006094">
    <property type="entry name" value="Oxid_FAD_bind_N"/>
</dbReference>
<evidence type="ECO:0000313" key="8">
    <source>
        <dbReference type="EMBL" id="KAK6218929.1"/>
    </source>
</evidence>
<dbReference type="Pfam" id="PF08031">
    <property type="entry name" value="BBE"/>
    <property type="match status" value="1"/>
</dbReference>
<evidence type="ECO:0000256" key="2">
    <source>
        <dbReference type="ARBA" id="ARBA00022630"/>
    </source>
</evidence>
<dbReference type="SUPFAM" id="SSF56176">
    <property type="entry name" value="FAD-binding/transporter-associated domain-like"/>
    <property type="match status" value="1"/>
</dbReference>
<accession>A0AAV9TEI4</accession>
<protein>
    <submittedName>
        <fullName evidence="8">FAD binding domain-containing protein</fullName>
    </submittedName>
</protein>
<comment type="caution">
    <text evidence="8">The sequence shown here is derived from an EMBL/GenBank/DDBJ whole genome shotgun (WGS) entry which is preliminary data.</text>
</comment>
<dbReference type="InterPro" id="IPR012951">
    <property type="entry name" value="BBE"/>
</dbReference>
<dbReference type="Proteomes" id="UP001327957">
    <property type="component" value="Unassembled WGS sequence"/>
</dbReference>
<dbReference type="Gene3D" id="3.40.462.20">
    <property type="match status" value="1"/>
</dbReference>
<evidence type="ECO:0000256" key="5">
    <source>
        <dbReference type="ARBA" id="ARBA00023002"/>
    </source>
</evidence>
<reference evidence="8 9" key="1">
    <citation type="submission" date="2023-04" db="EMBL/GenBank/DDBJ databases">
        <title>Colletotrichum tabacum stain YC1 causing leaf anthracnose on Nicotiana tabacum(L.) cv.</title>
        <authorList>
            <person name="Ji Z."/>
            <person name="Wang M."/>
            <person name="Zhang J."/>
            <person name="Wang N."/>
            <person name="Zhou Z."/>
        </authorList>
    </citation>
    <scope>NUCLEOTIDE SEQUENCE [LARGE SCALE GENOMIC DNA]</scope>
    <source>
        <strain evidence="8 9">YC1</strain>
    </source>
</reference>
<sequence length="499" mass="54145">MSFKKLLWLPLWLSLCVAGSDAAVVKRVDVKSVLSDPANKWSKKTTLSFPDSAAFIGATERWTIFNPPTYTAAISPATEKDVIKIVNLAASNNIPFLATGGRHGYTTTVGDLDNGLAIDLSLLNDIKINKGQKTLTVGPGVRVNEILDLVHKAGFFLQTGTAYCPSVIGVALGGGVGRFTGLYGLMIDDLVSVRIVTANGTVLEASKKTNADLFWGIRGAGANFGIITSATFNVHPLLNKGNIFTTDLIFPANMTSAFFKAVETYSGRMPAEMAGIAIQVYDPAVGQSQVMTNWIYVGPEADARRVLAPILDLRPPYAVSSNVPANKLINSTFSGFGAAVCQEGVIRDIYSVNVRNYSAVTWDKTFEKMARFFEDHPGGRGSALQYELYPNQAMASVSKDATAWPWRETTGYFQTSMTWEQGDTATANAAGALSRELRDVVVATSGYPDATIFVNYAHGDEKLENIYGKDKLPRLAGLKKTWDPTHMFSFNNRLPTQYP</sequence>
<evidence type="ECO:0000256" key="6">
    <source>
        <dbReference type="SAM" id="SignalP"/>
    </source>
</evidence>
<evidence type="ECO:0000256" key="1">
    <source>
        <dbReference type="ARBA" id="ARBA00005466"/>
    </source>
</evidence>
<evidence type="ECO:0000259" key="7">
    <source>
        <dbReference type="PROSITE" id="PS51387"/>
    </source>
</evidence>
<keyword evidence="9" id="KW-1185">Reference proteome</keyword>
<dbReference type="InterPro" id="IPR050416">
    <property type="entry name" value="FAD-linked_Oxidoreductase"/>
</dbReference>
<keyword evidence="4" id="KW-0274">FAD</keyword>
<keyword evidence="2" id="KW-0285">Flavoprotein</keyword>
<name>A0AAV9TEI4_9PEZI</name>
<dbReference type="PANTHER" id="PTHR42973">
    <property type="entry name" value="BINDING OXIDOREDUCTASE, PUTATIVE (AFU_ORTHOLOGUE AFUA_1G17690)-RELATED"/>
    <property type="match status" value="1"/>
</dbReference>
<dbReference type="GO" id="GO:0016491">
    <property type="term" value="F:oxidoreductase activity"/>
    <property type="evidence" value="ECO:0007669"/>
    <property type="project" value="UniProtKB-KW"/>
</dbReference>
<keyword evidence="3 6" id="KW-0732">Signal</keyword>
<feature type="chain" id="PRO_5043956547" evidence="6">
    <location>
        <begin position="23"/>
        <end position="499"/>
    </location>
</feature>
<evidence type="ECO:0000256" key="3">
    <source>
        <dbReference type="ARBA" id="ARBA00022729"/>
    </source>
</evidence>
<dbReference type="EMBL" id="JASAOK010000032">
    <property type="protein sequence ID" value="KAK6218929.1"/>
    <property type="molecule type" value="Genomic_DNA"/>
</dbReference>
<gene>
    <name evidence="8" type="ORF">QIS74_06138</name>
</gene>
<feature type="domain" description="FAD-binding PCMH-type" evidence="7">
    <location>
        <begin position="65"/>
        <end position="237"/>
    </location>
</feature>
<feature type="signal peptide" evidence="6">
    <location>
        <begin position="1"/>
        <end position="22"/>
    </location>
</feature>
<comment type="similarity">
    <text evidence="1">Belongs to the oxygen-dependent FAD-linked oxidoreductase family.</text>
</comment>
<evidence type="ECO:0000313" key="9">
    <source>
        <dbReference type="Proteomes" id="UP001327957"/>
    </source>
</evidence>
<evidence type="ECO:0000256" key="4">
    <source>
        <dbReference type="ARBA" id="ARBA00022827"/>
    </source>
</evidence>
<dbReference type="PANTHER" id="PTHR42973:SF32">
    <property type="entry name" value="FAD-LINKED OXIDOREDUCTASE AFOF"/>
    <property type="match status" value="1"/>
</dbReference>
<dbReference type="PROSITE" id="PS51387">
    <property type="entry name" value="FAD_PCMH"/>
    <property type="match status" value="1"/>
</dbReference>
<proteinExistence type="inferred from homology"/>
<dbReference type="InterPro" id="IPR016166">
    <property type="entry name" value="FAD-bd_PCMH"/>
</dbReference>
<dbReference type="InterPro" id="IPR036318">
    <property type="entry name" value="FAD-bd_PCMH-like_sf"/>
</dbReference>
<dbReference type="InterPro" id="IPR016169">
    <property type="entry name" value="FAD-bd_PCMH_sub2"/>
</dbReference>